<gene>
    <name evidence="1" type="ORF">DERP_004512</name>
</gene>
<dbReference type="EMBL" id="NJHN03000029">
    <property type="protein sequence ID" value="KAH9424330.1"/>
    <property type="molecule type" value="Genomic_DNA"/>
</dbReference>
<organism evidence="1 2">
    <name type="scientific">Dermatophagoides pteronyssinus</name>
    <name type="common">European house dust mite</name>
    <dbReference type="NCBI Taxonomy" id="6956"/>
    <lineage>
        <taxon>Eukaryota</taxon>
        <taxon>Metazoa</taxon>
        <taxon>Ecdysozoa</taxon>
        <taxon>Arthropoda</taxon>
        <taxon>Chelicerata</taxon>
        <taxon>Arachnida</taxon>
        <taxon>Acari</taxon>
        <taxon>Acariformes</taxon>
        <taxon>Sarcoptiformes</taxon>
        <taxon>Astigmata</taxon>
        <taxon>Psoroptidia</taxon>
        <taxon>Analgoidea</taxon>
        <taxon>Pyroglyphidae</taxon>
        <taxon>Dermatophagoidinae</taxon>
        <taxon>Dermatophagoides</taxon>
    </lineage>
</organism>
<proteinExistence type="predicted"/>
<accession>A0ABQ8JPQ6</accession>
<protein>
    <submittedName>
        <fullName evidence="1">Uncharacterized protein</fullName>
    </submittedName>
</protein>
<name>A0ABQ8JPQ6_DERPT</name>
<sequence>MFTSSSSTTTLKSLFIENNSHHPERQCKIQIIYSYCQSFSFHISALRVYDGGGGEKITFSNQQL</sequence>
<comment type="caution">
    <text evidence="1">The sequence shown here is derived from an EMBL/GenBank/DDBJ whole genome shotgun (WGS) entry which is preliminary data.</text>
</comment>
<dbReference type="Proteomes" id="UP000887458">
    <property type="component" value="Unassembled WGS sequence"/>
</dbReference>
<reference evidence="1 2" key="2">
    <citation type="journal article" date="2022" name="Mol. Biol. Evol.">
        <title>Comparative Genomics Reveals Insights into the Divergent Evolution of Astigmatic Mites and Household Pest Adaptations.</title>
        <authorList>
            <person name="Xiong Q."/>
            <person name="Wan A.T."/>
            <person name="Liu X."/>
            <person name="Fung C.S."/>
            <person name="Xiao X."/>
            <person name="Malainual N."/>
            <person name="Hou J."/>
            <person name="Wang L."/>
            <person name="Wang M."/>
            <person name="Yang K.Y."/>
            <person name="Cui Y."/>
            <person name="Leung E.L."/>
            <person name="Nong W."/>
            <person name="Shin S.K."/>
            <person name="Au S.W."/>
            <person name="Jeong K.Y."/>
            <person name="Chew F.T."/>
            <person name="Hui J.H."/>
            <person name="Leung T.F."/>
            <person name="Tungtrongchitr A."/>
            <person name="Zhong N."/>
            <person name="Liu Z."/>
            <person name="Tsui S.K."/>
        </authorList>
    </citation>
    <scope>NUCLEOTIDE SEQUENCE [LARGE SCALE GENOMIC DNA]</scope>
    <source>
        <strain evidence="1">Derp</strain>
    </source>
</reference>
<evidence type="ECO:0000313" key="1">
    <source>
        <dbReference type="EMBL" id="KAH9424330.1"/>
    </source>
</evidence>
<reference evidence="1 2" key="1">
    <citation type="journal article" date="2018" name="J. Allergy Clin. Immunol.">
        <title>High-quality assembly of Dermatophagoides pteronyssinus genome and transcriptome reveals a wide range of novel allergens.</title>
        <authorList>
            <person name="Liu X.Y."/>
            <person name="Yang K.Y."/>
            <person name="Wang M.Q."/>
            <person name="Kwok J.S."/>
            <person name="Zeng X."/>
            <person name="Yang Z."/>
            <person name="Xiao X.J."/>
            <person name="Lau C.P."/>
            <person name="Li Y."/>
            <person name="Huang Z.M."/>
            <person name="Ba J.G."/>
            <person name="Yim A.K."/>
            <person name="Ouyang C.Y."/>
            <person name="Ngai S.M."/>
            <person name="Chan T.F."/>
            <person name="Leung E.L."/>
            <person name="Liu L."/>
            <person name="Liu Z.G."/>
            <person name="Tsui S.K."/>
        </authorList>
    </citation>
    <scope>NUCLEOTIDE SEQUENCE [LARGE SCALE GENOMIC DNA]</scope>
    <source>
        <strain evidence="1">Derp</strain>
    </source>
</reference>
<keyword evidence="2" id="KW-1185">Reference proteome</keyword>
<evidence type="ECO:0000313" key="2">
    <source>
        <dbReference type="Proteomes" id="UP000887458"/>
    </source>
</evidence>